<feature type="coiled-coil region" evidence="1">
    <location>
        <begin position="548"/>
        <end position="589"/>
    </location>
</feature>
<dbReference type="RefSeq" id="WP_101393446.1">
    <property type="nucleotide sequence ID" value="NZ_PCHB01000007.1"/>
</dbReference>
<proteinExistence type="predicted"/>
<dbReference type="EMBL" id="PCHB01000007">
    <property type="protein sequence ID" value="PKU97323.1"/>
    <property type="molecule type" value="Genomic_DNA"/>
</dbReference>
<feature type="region of interest" description="Disordered" evidence="2">
    <location>
        <begin position="303"/>
        <end position="326"/>
    </location>
</feature>
<evidence type="ECO:0000256" key="1">
    <source>
        <dbReference type="SAM" id="Coils"/>
    </source>
</evidence>
<evidence type="ECO:0000256" key="2">
    <source>
        <dbReference type="SAM" id="MobiDB-lite"/>
    </source>
</evidence>
<evidence type="ECO:0000313" key="4">
    <source>
        <dbReference type="Proteomes" id="UP000233783"/>
    </source>
</evidence>
<gene>
    <name evidence="3" type="ORF">CQR56_0791</name>
</gene>
<evidence type="ECO:0000313" key="3">
    <source>
        <dbReference type="EMBL" id="PKU97323.1"/>
    </source>
</evidence>
<organism evidence="3 4">
    <name type="scientific">Bifidobacterium pseudolongum subsp. globosum</name>
    <dbReference type="NCBI Taxonomy" id="1690"/>
    <lineage>
        <taxon>Bacteria</taxon>
        <taxon>Bacillati</taxon>
        <taxon>Actinomycetota</taxon>
        <taxon>Actinomycetes</taxon>
        <taxon>Bifidobacteriales</taxon>
        <taxon>Bifidobacteriaceae</taxon>
        <taxon>Bifidobacterium</taxon>
    </lineage>
</organism>
<protein>
    <submittedName>
        <fullName evidence="3">Uncharacterized protein</fullName>
    </submittedName>
</protein>
<dbReference type="AlphaFoldDB" id="A0A2N3QX83"/>
<comment type="caution">
    <text evidence="3">The sequence shown here is derived from an EMBL/GenBank/DDBJ whole genome shotgun (WGS) entry which is preliminary data.</text>
</comment>
<sequence>MGNANTYDGKIIKDPFELPEFVNWLRRSTRDTTCVLLSQDTHGNPHVPLDQVRKTVGSRAVTVVLDNAVQQSARNQLGIVNPHHGAARIFPPGDAWCDDSSLVYCVLSALPPQEFLARIDDKLNALASAQRNKPAAAPRVSAPTPTPRYNAAAAARAKQHTETPNLADVREDHRLFRIDVAYAPLCRDAILSPGRQYPCILVSLSPGDAEPYLNVPELLREIENDAVVFEIADRQAEDWLREHLPPWARAYSGACRFFYPRNGSARMYSDLHRMNDRADSPRVVAALAEAVWNTAYPGGYSVGGAGSPGEEDDAASASENTGRAHAPQRALVSGVVEMVLDSAAYVRAEDERTPRKATMIELPRTIVETQPLETLLRKGQHVRGYAAGTGEFEIVPEWNNPHDALRAYVPGVTVAGRVTYVCEDMLKFMLYPALADSPAVEVVVRGPDLFAGTAVNTDADMRPVFSRGATIALHIEERDAGEWLFSLPSPADTVIEPPSVLPEGPAWLPMADALAYLSRLHTHSTLADVPVESLLETVDSVPSAQTTIRTMHRQLTEAQAENRRLEQANEQLRAENADLTKRNREYEKSIGEANPLAVFSGRFASAREELDWQLRAQSLLQFTVEERERRPLAQWSYADGFFDSLAECEHGDMSRWSLIRTMLLVLTGKETLNGLRQHQLRTGRGGDNPGRKDEHGNTIYRCNVHGQYRLHFTRGGVDRVTFLSVNTHDDLLL</sequence>
<reference evidence="3 4" key="1">
    <citation type="submission" date="2017-10" db="EMBL/GenBank/DDBJ databases">
        <title>Bifidobacterium genomics.</title>
        <authorList>
            <person name="Lugli G.A."/>
            <person name="Milani C."/>
            <person name="Mancabelli L."/>
        </authorList>
    </citation>
    <scope>NUCLEOTIDE SEQUENCE [LARGE SCALE GENOMIC DNA]</scope>
    <source>
        <strain evidence="3 4">1744B</strain>
    </source>
</reference>
<keyword evidence="1" id="KW-0175">Coiled coil</keyword>
<name>A0A2N3QX83_9BIFI</name>
<accession>A0A2N3QX83</accession>
<dbReference type="Proteomes" id="UP000233783">
    <property type="component" value="Unassembled WGS sequence"/>
</dbReference>